<dbReference type="GO" id="GO:0034451">
    <property type="term" value="C:centriolar satellite"/>
    <property type="evidence" value="ECO:0007669"/>
    <property type="project" value="TreeGrafter"/>
</dbReference>
<evidence type="ECO:0000256" key="1">
    <source>
        <dbReference type="SAM" id="Coils"/>
    </source>
</evidence>
<accession>A0AAV7KLS6</accession>
<protein>
    <submittedName>
        <fullName evidence="4">Pericentriolar material 1 protein</fullName>
    </submittedName>
</protein>
<dbReference type="GO" id="GO:0071539">
    <property type="term" value="P:protein localization to centrosome"/>
    <property type="evidence" value="ECO:0007669"/>
    <property type="project" value="InterPro"/>
</dbReference>
<dbReference type="AlphaFoldDB" id="A0AAV7KLS6"/>
<gene>
    <name evidence="4" type="ORF">LOD99_9917</name>
</gene>
<dbReference type="PANTHER" id="PTHR14164">
    <property type="entry name" value="PERICENTRIOLAR MATERIAL 1-RELATED"/>
    <property type="match status" value="1"/>
</dbReference>
<evidence type="ECO:0000256" key="2">
    <source>
        <dbReference type="SAM" id="MobiDB-lite"/>
    </source>
</evidence>
<comment type="caution">
    <text evidence="4">The sequence shown here is derived from an EMBL/GenBank/DDBJ whole genome shotgun (WGS) entry which is preliminary data.</text>
</comment>
<sequence>MITSQLHFGYSPRFLGCEHLTSVIIFTYPPLSLNCSDGTRFTHEPSSGSFALAQDNYLVCQASVDGILCSNRVSYVSPHQGTLLFRDTQELDALEYQCIVETIDDNSVVANRYLYSRLVSIQVLTEQPHIFVPITPLYQQCSCYPTYYLPIHYCTTPRGTTLPSAPYSLPVTPHYQTAPPVLLSYPTPTPGFYPSSVHANMYQSLPTPGPGPGPALHPVSQWIHEPRVPVSTSCTQTDLTFSDKIISSQHRLLSARDNLSGREVTPIHSYRKQSQQQVNAGPASPRRKSAHVTRNNSQKRVSPDLESPVLDQVRERIFSEVASLVTQNETYPYYMLELIRVAQLLNTDYLRESGLSSLKRVIKDFQNPDLLDAQGFSAIPQLPPTPSSFIPSTQVSERLQVVRRQETVYSPTKNFPLRHCPNTNLFGSSENVDERSVSQAYQVSEAVDYIHPLVGKPEDFEAIHIAVSGEDENDISEVTSHLSEGDVSPWNKRFHEVENYIIAFLYKHNDECFKPRLLETIHQGILLLVSQLFPQEIVLRVQSTLGRDLNDILSSYISRNLSDCGIEVLENINHLITQEFLTLSNSLEISSGSEACEGEKNSERDMRDQARDDALASGTQNTHRQFVTEDKSVNLTDSQEHKYIESDHPPIYPSSSPTLSPPRVKQQARTRIDELSKEIDTLKLGRGADAKTSVTQEVVLLTDRIQQELCEKEKELESVQNELTTLRHNNIELDTHLSQLQLQITQLESLKNELKLSLNIVDGVELENTQFQTIYKTLFLTLELM</sequence>
<evidence type="ECO:0000313" key="4">
    <source>
        <dbReference type="EMBL" id="KAI6661675.1"/>
    </source>
</evidence>
<proteinExistence type="predicted"/>
<dbReference type="Pfam" id="PF15717">
    <property type="entry name" value="PCM1_C"/>
    <property type="match status" value="1"/>
</dbReference>
<dbReference type="GO" id="GO:0036064">
    <property type="term" value="C:ciliary basal body"/>
    <property type="evidence" value="ECO:0007669"/>
    <property type="project" value="TreeGrafter"/>
</dbReference>
<feature type="region of interest" description="Disordered" evidence="2">
    <location>
        <begin position="267"/>
        <end position="306"/>
    </location>
</feature>
<dbReference type="InterPro" id="IPR031446">
    <property type="entry name" value="PCM1_C"/>
</dbReference>
<reference evidence="4 5" key="1">
    <citation type="journal article" date="2023" name="BMC Biol.">
        <title>The compact genome of the sponge Oopsacas minuta (Hexactinellida) is lacking key metazoan core genes.</title>
        <authorList>
            <person name="Santini S."/>
            <person name="Schenkelaars Q."/>
            <person name="Jourda C."/>
            <person name="Duchesne M."/>
            <person name="Belahbib H."/>
            <person name="Rocher C."/>
            <person name="Selva M."/>
            <person name="Riesgo A."/>
            <person name="Vervoort M."/>
            <person name="Leys S.P."/>
            <person name="Kodjabachian L."/>
            <person name="Le Bivic A."/>
            <person name="Borchiellini C."/>
            <person name="Claverie J.M."/>
            <person name="Renard E."/>
        </authorList>
    </citation>
    <scope>NUCLEOTIDE SEQUENCE [LARGE SCALE GENOMIC DNA]</scope>
    <source>
        <strain evidence="4">SPO-2</strain>
    </source>
</reference>
<dbReference type="EMBL" id="JAKMXF010000010">
    <property type="protein sequence ID" value="KAI6661675.1"/>
    <property type="molecule type" value="Genomic_DNA"/>
</dbReference>
<evidence type="ECO:0000259" key="3">
    <source>
        <dbReference type="Pfam" id="PF15717"/>
    </source>
</evidence>
<dbReference type="Proteomes" id="UP001165289">
    <property type="component" value="Unassembled WGS sequence"/>
</dbReference>
<dbReference type="GO" id="GO:1905515">
    <property type="term" value="P:non-motile cilium assembly"/>
    <property type="evidence" value="ECO:0007669"/>
    <property type="project" value="TreeGrafter"/>
</dbReference>
<dbReference type="PANTHER" id="PTHR14164:SF12">
    <property type="entry name" value="PERICENTRIOLAR MATERIAL 1 PROTEIN"/>
    <property type="match status" value="1"/>
</dbReference>
<dbReference type="GO" id="GO:0034454">
    <property type="term" value="P:microtubule anchoring at centrosome"/>
    <property type="evidence" value="ECO:0007669"/>
    <property type="project" value="InterPro"/>
</dbReference>
<dbReference type="InterPro" id="IPR024138">
    <property type="entry name" value="Pericentriolar_Pcm1"/>
</dbReference>
<keyword evidence="5" id="KW-1185">Reference proteome</keyword>
<keyword evidence="1" id="KW-0175">Coiled coil</keyword>
<feature type="domain" description="Pericentriolar material 1 protein C-terminal" evidence="3">
    <location>
        <begin position="312"/>
        <end position="362"/>
    </location>
</feature>
<feature type="coiled-coil region" evidence="1">
    <location>
        <begin position="733"/>
        <end position="767"/>
    </location>
</feature>
<name>A0AAV7KLS6_9METZ</name>
<evidence type="ECO:0000313" key="5">
    <source>
        <dbReference type="Proteomes" id="UP001165289"/>
    </source>
</evidence>
<organism evidence="4 5">
    <name type="scientific">Oopsacas minuta</name>
    <dbReference type="NCBI Taxonomy" id="111878"/>
    <lineage>
        <taxon>Eukaryota</taxon>
        <taxon>Metazoa</taxon>
        <taxon>Porifera</taxon>
        <taxon>Hexactinellida</taxon>
        <taxon>Hexasterophora</taxon>
        <taxon>Lyssacinosida</taxon>
        <taxon>Leucopsacidae</taxon>
        <taxon>Oopsacas</taxon>
    </lineage>
</organism>